<feature type="region of interest" description="Disordered" evidence="6">
    <location>
        <begin position="217"/>
        <end position="480"/>
    </location>
</feature>
<feature type="transmembrane region" description="Helical" evidence="7">
    <location>
        <begin position="606"/>
        <end position="626"/>
    </location>
</feature>
<evidence type="ECO:0000256" key="7">
    <source>
        <dbReference type="SAM" id="Phobius"/>
    </source>
</evidence>
<organism evidence="9 10">
    <name type="scientific">Pleurodeles waltl</name>
    <name type="common">Iberian ribbed newt</name>
    <dbReference type="NCBI Taxonomy" id="8319"/>
    <lineage>
        <taxon>Eukaryota</taxon>
        <taxon>Metazoa</taxon>
        <taxon>Chordata</taxon>
        <taxon>Craniata</taxon>
        <taxon>Vertebrata</taxon>
        <taxon>Euteleostomi</taxon>
        <taxon>Amphibia</taxon>
        <taxon>Batrachia</taxon>
        <taxon>Caudata</taxon>
        <taxon>Salamandroidea</taxon>
        <taxon>Salamandridae</taxon>
        <taxon>Pleurodelinae</taxon>
        <taxon>Pleurodeles</taxon>
    </lineage>
</organism>
<dbReference type="Pfam" id="PF16739">
    <property type="entry name" value="CARD_2"/>
    <property type="match status" value="1"/>
</dbReference>
<keyword evidence="3" id="KW-0399">Innate immunity</keyword>
<keyword evidence="7" id="KW-0472">Membrane</keyword>
<sequence>MEGIKASLRNQGNQRSTYEFLDALRRRKDWVNELIRALRACRHEDLADRLQLEYDAHQPRGSRSPNNSNQFSISGATSPQPSLLSHSINTPPSYSSLPPTFAPARLIQPSFASPATLPSQHTPERVTSMPEPPPPYHSEPYRNSSTSANPPGLSSQTPTDDSLTELKVPVPETQLEGRPSSTSSTQANDNAAMGFAPQWASAYAEACPEVKAVVPSLTPRNPKKGGFESRLSQNTPLDRYKNEGSGDVASNCALPPESTPVRPRAPAIATDPEPAVRRKEPGFPKKQAPVERSDDHMAKVTDNVSNQLSTNPVEGTPNSKNSFGRAVRSQIPRKVIPLTSSEPLNKTSSAATREEHPPECVQTRNHETGTGKRRNERTEPRSEVNRDSGEEEEDHISKPGVLNSQVDPDWNPSTRPLPAVANEPPRSSLHPSDLAISKSTDATSRSTPSLRQPPAVEDPRHLYSPFNQQEPNTSSSDLGSSIFTVIDDPLMISKNSCETESMPSEVNEPEEVDFSSSPLAKGRSTVVEQRVFCSENNVEARSTYPVEVSETFDYGSSIEDTRNYQFHFSNPPTVDNYSANNAADFTPSGSPNSRSNDDGTKGNKVALVHVVLPAIMFAIVGIFVLYKLRRK</sequence>
<feature type="region of interest" description="Disordered" evidence="6">
    <location>
        <begin position="56"/>
        <end position="101"/>
    </location>
</feature>
<keyword evidence="7" id="KW-0812">Transmembrane</keyword>
<feature type="compositionally biased region" description="Polar residues" evidence="6">
    <location>
        <begin position="465"/>
        <end position="480"/>
    </location>
</feature>
<keyword evidence="7" id="KW-1133">Transmembrane helix</keyword>
<feature type="region of interest" description="Disordered" evidence="6">
    <location>
        <begin position="500"/>
        <end position="520"/>
    </location>
</feature>
<dbReference type="AlphaFoldDB" id="A0AAV7WLF8"/>
<evidence type="ECO:0000256" key="5">
    <source>
        <dbReference type="ARBA" id="ARBA00022859"/>
    </source>
</evidence>
<feature type="compositionally biased region" description="Polar residues" evidence="6">
    <location>
        <begin position="302"/>
        <end position="322"/>
    </location>
</feature>
<evidence type="ECO:0000256" key="2">
    <source>
        <dbReference type="ARBA" id="ARBA00022553"/>
    </source>
</evidence>
<feature type="compositionally biased region" description="Basic and acidic residues" evidence="6">
    <location>
        <begin position="274"/>
        <end position="299"/>
    </location>
</feature>
<reference evidence="9" key="1">
    <citation type="journal article" date="2022" name="bioRxiv">
        <title>Sequencing and chromosome-scale assembly of the giantPleurodeles waltlgenome.</title>
        <authorList>
            <person name="Brown T."/>
            <person name="Elewa A."/>
            <person name="Iarovenko S."/>
            <person name="Subramanian E."/>
            <person name="Araus A.J."/>
            <person name="Petzold A."/>
            <person name="Susuki M."/>
            <person name="Suzuki K.-i.T."/>
            <person name="Hayashi T."/>
            <person name="Toyoda A."/>
            <person name="Oliveira C."/>
            <person name="Osipova E."/>
            <person name="Leigh N.D."/>
            <person name="Simon A."/>
            <person name="Yun M.H."/>
        </authorList>
    </citation>
    <scope>NUCLEOTIDE SEQUENCE</scope>
    <source>
        <strain evidence="9">20211129_DDA</strain>
        <tissue evidence="9">Liver</tissue>
    </source>
</reference>
<evidence type="ECO:0000259" key="8">
    <source>
        <dbReference type="Pfam" id="PF16739"/>
    </source>
</evidence>
<feature type="compositionally biased region" description="Polar residues" evidence="6">
    <location>
        <begin position="142"/>
        <end position="161"/>
    </location>
</feature>
<protein>
    <recommendedName>
        <fullName evidence="8">Caspase recruitment domain-containing protein</fullName>
    </recommendedName>
</protein>
<keyword evidence="1" id="KW-1017">Isopeptide bond</keyword>
<dbReference type="GO" id="GO:0005737">
    <property type="term" value="C:cytoplasm"/>
    <property type="evidence" value="ECO:0007669"/>
    <property type="project" value="UniProtKB-ARBA"/>
</dbReference>
<feature type="compositionally biased region" description="Basic and acidic residues" evidence="6">
    <location>
        <begin position="376"/>
        <end position="388"/>
    </location>
</feature>
<keyword evidence="2" id="KW-0597">Phosphoprotein</keyword>
<comment type="caution">
    <text evidence="9">The sequence shown here is derived from an EMBL/GenBank/DDBJ whole genome shotgun (WGS) entry which is preliminary data.</text>
</comment>
<dbReference type="Proteomes" id="UP001066276">
    <property type="component" value="Chromosome 1_1"/>
</dbReference>
<feature type="domain" description="Caspase recruitment" evidence="8">
    <location>
        <begin position="2"/>
        <end position="53"/>
    </location>
</feature>
<evidence type="ECO:0000256" key="3">
    <source>
        <dbReference type="ARBA" id="ARBA00022588"/>
    </source>
</evidence>
<feature type="compositionally biased region" description="Polar residues" evidence="6">
    <location>
        <begin position="437"/>
        <end position="450"/>
    </location>
</feature>
<name>A0AAV7WLF8_PLEWA</name>
<evidence type="ECO:0000256" key="1">
    <source>
        <dbReference type="ARBA" id="ARBA00022499"/>
    </source>
</evidence>
<feature type="compositionally biased region" description="Polar residues" evidence="6">
    <location>
        <begin position="577"/>
        <end position="594"/>
    </location>
</feature>
<accession>A0AAV7WLF8</accession>
<feature type="compositionally biased region" description="Basic and acidic residues" evidence="6">
    <location>
        <begin position="352"/>
        <end position="370"/>
    </location>
</feature>
<evidence type="ECO:0000313" key="9">
    <source>
        <dbReference type="EMBL" id="KAJ1213398.1"/>
    </source>
</evidence>
<feature type="compositionally biased region" description="Polar residues" evidence="6">
    <location>
        <begin position="61"/>
        <end position="98"/>
    </location>
</feature>
<feature type="region of interest" description="Disordered" evidence="6">
    <location>
        <begin position="577"/>
        <end position="599"/>
    </location>
</feature>
<dbReference type="InterPro" id="IPR031964">
    <property type="entry name" value="CARD_dom"/>
</dbReference>
<feature type="compositionally biased region" description="Polar residues" evidence="6">
    <location>
        <begin position="402"/>
        <end position="414"/>
    </location>
</feature>
<proteinExistence type="predicted"/>
<dbReference type="Gene3D" id="1.10.533.10">
    <property type="entry name" value="Death Domain, Fas"/>
    <property type="match status" value="1"/>
</dbReference>
<evidence type="ECO:0000256" key="4">
    <source>
        <dbReference type="ARBA" id="ARBA00022843"/>
    </source>
</evidence>
<dbReference type="EMBL" id="JANPWB010000001">
    <property type="protein sequence ID" value="KAJ1213398.1"/>
    <property type="molecule type" value="Genomic_DNA"/>
</dbReference>
<keyword evidence="4" id="KW-0832">Ubl conjugation</keyword>
<keyword evidence="5" id="KW-0391">Immunity</keyword>
<feature type="compositionally biased region" description="Polar residues" evidence="6">
    <location>
        <begin position="338"/>
        <end position="351"/>
    </location>
</feature>
<feature type="region of interest" description="Disordered" evidence="6">
    <location>
        <begin position="113"/>
        <end position="163"/>
    </location>
</feature>
<gene>
    <name evidence="9" type="ORF">NDU88_001035</name>
</gene>
<evidence type="ECO:0000256" key="6">
    <source>
        <dbReference type="SAM" id="MobiDB-lite"/>
    </source>
</evidence>
<dbReference type="GO" id="GO:0045087">
    <property type="term" value="P:innate immune response"/>
    <property type="evidence" value="ECO:0007669"/>
    <property type="project" value="UniProtKB-KW"/>
</dbReference>
<keyword evidence="10" id="KW-1185">Reference proteome</keyword>
<dbReference type="InterPro" id="IPR011029">
    <property type="entry name" value="DEATH-like_dom_sf"/>
</dbReference>
<evidence type="ECO:0000313" key="10">
    <source>
        <dbReference type="Proteomes" id="UP001066276"/>
    </source>
</evidence>